<accession>A0A7X0AZQ5</accession>
<protein>
    <recommendedName>
        <fullName evidence="3">Portal protein</fullName>
    </recommendedName>
</protein>
<evidence type="ECO:0000313" key="2">
    <source>
        <dbReference type="Proteomes" id="UP000539175"/>
    </source>
</evidence>
<dbReference type="RefSeq" id="WP_184803030.1">
    <property type="nucleotide sequence ID" value="NZ_JACIIZ010000010.1"/>
</dbReference>
<keyword evidence="2" id="KW-1185">Reference proteome</keyword>
<dbReference type="AlphaFoldDB" id="A0A7X0AZQ5"/>
<dbReference type="EMBL" id="JACIIZ010000010">
    <property type="protein sequence ID" value="MBB6253025.1"/>
    <property type="molecule type" value="Genomic_DNA"/>
</dbReference>
<dbReference type="Proteomes" id="UP000539175">
    <property type="component" value="Unassembled WGS sequence"/>
</dbReference>
<organism evidence="1 2">
    <name type="scientific">Nitrospirillum iridis</name>
    <dbReference type="NCBI Taxonomy" id="765888"/>
    <lineage>
        <taxon>Bacteria</taxon>
        <taxon>Pseudomonadati</taxon>
        <taxon>Pseudomonadota</taxon>
        <taxon>Alphaproteobacteria</taxon>
        <taxon>Rhodospirillales</taxon>
        <taxon>Azospirillaceae</taxon>
        <taxon>Nitrospirillum</taxon>
    </lineage>
</organism>
<dbReference type="InterPro" id="IPR056909">
    <property type="entry name" value="SU10_portal"/>
</dbReference>
<reference evidence="1 2" key="1">
    <citation type="submission" date="2020-08" db="EMBL/GenBank/DDBJ databases">
        <title>Genomic Encyclopedia of Type Strains, Phase IV (KMG-IV): sequencing the most valuable type-strain genomes for metagenomic binning, comparative biology and taxonomic classification.</title>
        <authorList>
            <person name="Goeker M."/>
        </authorList>
    </citation>
    <scope>NUCLEOTIDE SEQUENCE [LARGE SCALE GENOMIC DNA]</scope>
    <source>
        <strain evidence="1 2">DSM 22198</strain>
    </source>
</reference>
<dbReference type="Pfam" id="PF23899">
    <property type="entry name" value="SU10_portal"/>
    <property type="match status" value="1"/>
</dbReference>
<comment type="caution">
    <text evidence="1">The sequence shown here is derived from an EMBL/GenBank/DDBJ whole genome shotgun (WGS) entry which is preliminary data.</text>
</comment>
<evidence type="ECO:0000313" key="1">
    <source>
        <dbReference type="EMBL" id="MBB6253025.1"/>
    </source>
</evidence>
<evidence type="ECO:0008006" key="3">
    <source>
        <dbReference type="Google" id="ProtNLM"/>
    </source>
</evidence>
<name>A0A7X0AZQ5_9PROT</name>
<gene>
    <name evidence="1" type="ORF">FHS74_003594</name>
</gene>
<sequence>MPEYKKYTDDELSAIIERAVTDGGRYYSTRLSKERRDAYRYYSGELPAPMHRGNSRYVSMDVYDAVDGMRSQLVEAVSGNSSPAYFSPQQADDVEPARIATEYTNFVVYRQNKGADVIYDVITDGLMCRAGVAKVWWDDRYVSDYKDETFDNLDMGGLGAALVDRPDADVKDLTLAEDTGLLSGTFRTPVSAPQVRIEAVPPEDFGIASGARCIQDAEYVYHRQRLTVSDLLKMGFPRGSVDALNSEGALSQDLEDNARSERLMSGDDDEMQPQNRKVMVYEVYMQLDLEGTGKTSRWQFMYAGKTVFKKQPVDAFPFEEFVPLRIPHAFYGGWYAGHVIPTQNARTALTRAIVDHTVTTTNPRYQVVRGTLTNPKELLENRLGGIVNVSRPDGILPLMQGSLNPFVFQTISLLDDDKEEVTGLSRLSQGLNKDAISSQNSQGMVEQLISVSQVRQKVIARALADFMRRLFLRVYDLVIKNEDRQAIIQVAGNWVEIDPTAWGERKDAEINLALGYGEADREAAKLIQVDQYLSADPRLGPMYQQSNRYNLLIRILEKQGIKDAKAILTDPATIPPPPPDPRAQLEIELMKANIAKIQKDIEIGFAKTQATAQQHASEISLRQAEFEHKMVLDAAELAMAQQTPAPDRRTIVSV</sequence>
<proteinExistence type="predicted"/>